<dbReference type="InterPro" id="IPR003593">
    <property type="entry name" value="AAA+_ATPase"/>
</dbReference>
<dbReference type="Gene3D" id="3.40.50.300">
    <property type="entry name" value="P-loop containing nucleotide triphosphate hydrolases"/>
    <property type="match status" value="2"/>
</dbReference>
<gene>
    <name evidence="7" type="ORF">OC846_001812</name>
</gene>
<evidence type="ECO:0000256" key="1">
    <source>
        <dbReference type="ARBA" id="ARBA00005417"/>
    </source>
</evidence>
<keyword evidence="8" id="KW-1185">Reference proteome</keyword>
<evidence type="ECO:0000313" key="8">
    <source>
        <dbReference type="Proteomes" id="UP001176517"/>
    </source>
</evidence>
<feature type="domain" description="ABC transporter" evidence="6">
    <location>
        <begin position="423"/>
        <end position="692"/>
    </location>
</feature>
<keyword evidence="4" id="KW-0067">ATP-binding</keyword>
<dbReference type="PANTHER" id="PTHR43117:SF4">
    <property type="entry name" value="OSMOPROTECTANT IMPORT ATP-BINDING PROTEIN OSMV"/>
    <property type="match status" value="1"/>
</dbReference>
<dbReference type="SUPFAM" id="SSF52540">
    <property type="entry name" value="P-loop containing nucleoside triphosphate hydrolases"/>
    <property type="match status" value="2"/>
</dbReference>
<comment type="similarity">
    <text evidence="1">Belongs to the ABC transporter superfamily.</text>
</comment>
<keyword evidence="2" id="KW-0813">Transport</keyword>
<evidence type="ECO:0000256" key="5">
    <source>
        <dbReference type="SAM" id="MobiDB-lite"/>
    </source>
</evidence>
<evidence type="ECO:0000256" key="2">
    <source>
        <dbReference type="ARBA" id="ARBA00022448"/>
    </source>
</evidence>
<dbReference type="GO" id="GO:0005524">
    <property type="term" value="F:ATP binding"/>
    <property type="evidence" value="ECO:0007669"/>
    <property type="project" value="UniProtKB-KW"/>
</dbReference>
<keyword evidence="3" id="KW-0547">Nucleotide-binding</keyword>
<protein>
    <recommendedName>
        <fullName evidence="6">ABC transporter domain-containing protein</fullName>
    </recommendedName>
</protein>
<dbReference type="PANTHER" id="PTHR43117">
    <property type="entry name" value="OSMOPROTECTANT IMPORT ATP-BINDING PROTEIN OSMV"/>
    <property type="match status" value="1"/>
</dbReference>
<dbReference type="PROSITE" id="PS50893">
    <property type="entry name" value="ABC_TRANSPORTER_2"/>
    <property type="match status" value="1"/>
</dbReference>
<dbReference type="InterPro" id="IPR003439">
    <property type="entry name" value="ABC_transporter-like_ATP-bd"/>
</dbReference>
<evidence type="ECO:0000256" key="4">
    <source>
        <dbReference type="ARBA" id="ARBA00022840"/>
    </source>
</evidence>
<evidence type="ECO:0000313" key="7">
    <source>
        <dbReference type="EMBL" id="KAK0555131.1"/>
    </source>
</evidence>
<dbReference type="EMBL" id="JAPDMZ010000030">
    <property type="protein sequence ID" value="KAK0555131.1"/>
    <property type="molecule type" value="Genomic_DNA"/>
</dbReference>
<dbReference type="AlphaFoldDB" id="A0AAN6GS98"/>
<accession>A0AAN6GS98</accession>
<name>A0AAN6GS98_9BASI</name>
<feature type="region of interest" description="Disordered" evidence="5">
    <location>
        <begin position="352"/>
        <end position="375"/>
    </location>
</feature>
<organism evidence="7 8">
    <name type="scientific">Tilletia horrida</name>
    <dbReference type="NCBI Taxonomy" id="155126"/>
    <lineage>
        <taxon>Eukaryota</taxon>
        <taxon>Fungi</taxon>
        <taxon>Dikarya</taxon>
        <taxon>Basidiomycota</taxon>
        <taxon>Ustilaginomycotina</taxon>
        <taxon>Exobasidiomycetes</taxon>
        <taxon>Tilletiales</taxon>
        <taxon>Tilletiaceae</taxon>
        <taxon>Tilletia</taxon>
    </lineage>
</organism>
<sequence length="693" mass="74417">MRGRAVVATGVRSAAAIGTQTLSFFSSSTSVASGSAPLVELTSLSLPGSAPQRTLTWSLSDELSSQSSAQQHGKRTCWAIIASASEPAPIAVKAHVLTSIAGSSSRRDKSIVHSPILRQPGSIRLLNLTNRGPAQIQGAGSGSSSAFVDYSARYGAIRDTDKTTLFESIMETHGIQTGSIARRAFMPDPLGARQGEGEEHGLLQKAADPKVVKAAHRLSERIHTLGPHLNVTQELLQRPLIALSNGQLTRAKILSALLPARADKDPSDSSEPRLELLILDLPFSGLDPPSRARLAKLLTEVNSKRSPRIVLALREGDPVPSELVTNVLWIKQGSTEGDVEVETLERDEYERKFREQQAREGSITRMSDEGTQLPPAYTSAQDLLRSLAEVASLPPSPAGSPEQVRANSRVGQGVGLPNAEPYVHMRSVGIQYKGFHALKSIDLSIRPGTRLILAGPNGSGKTTLLSLMLGDHPLSFSFPSLDSAASPSEPALSLFSHSRSAQRNASPLLHRRIGHTSPELYRAFPRQTDLERGGLSLAQAIGSGFDGVFVRRPLEIGGPRETRVRELVGAFSDLFRGRGDQAQSSGGKGDASLIALLHDTPFATLSPGSQSLALLLRAVVHNPSLLILDEPFAGMDALQTERARVFIDQTLWTSAEERAGKAMVLISHFEQEWPASFGELIRLDEGVVIERVP</sequence>
<proteinExistence type="inferred from homology"/>
<dbReference type="GO" id="GO:0016887">
    <property type="term" value="F:ATP hydrolysis activity"/>
    <property type="evidence" value="ECO:0007669"/>
    <property type="project" value="InterPro"/>
</dbReference>
<evidence type="ECO:0000259" key="6">
    <source>
        <dbReference type="PROSITE" id="PS50893"/>
    </source>
</evidence>
<comment type="caution">
    <text evidence="7">The sequence shown here is derived from an EMBL/GenBank/DDBJ whole genome shotgun (WGS) entry which is preliminary data.</text>
</comment>
<evidence type="ECO:0000256" key="3">
    <source>
        <dbReference type="ARBA" id="ARBA00022741"/>
    </source>
</evidence>
<reference evidence="7" key="1">
    <citation type="journal article" date="2023" name="PhytoFront">
        <title>Draft Genome Resources of Seven Strains of Tilletia horrida, Causal Agent of Kernel Smut of Rice.</title>
        <authorList>
            <person name="Khanal S."/>
            <person name="Antony Babu S."/>
            <person name="Zhou X.G."/>
        </authorList>
    </citation>
    <scope>NUCLEOTIDE SEQUENCE</scope>
    <source>
        <strain evidence="7">TX6</strain>
    </source>
</reference>
<dbReference type="Proteomes" id="UP001176517">
    <property type="component" value="Unassembled WGS sequence"/>
</dbReference>
<dbReference type="Pfam" id="PF00005">
    <property type="entry name" value="ABC_tran"/>
    <property type="match status" value="1"/>
</dbReference>
<dbReference type="InterPro" id="IPR027417">
    <property type="entry name" value="P-loop_NTPase"/>
</dbReference>
<dbReference type="SMART" id="SM00382">
    <property type="entry name" value="AAA"/>
    <property type="match status" value="1"/>
</dbReference>